<evidence type="ECO:0000256" key="1">
    <source>
        <dbReference type="ARBA" id="ARBA00022845"/>
    </source>
</evidence>
<accession>A0A2X0VH07</accession>
<keyword evidence="1" id="KW-0810">Translation regulation</keyword>
<dbReference type="InterPro" id="IPR050574">
    <property type="entry name" value="HPF/YfiA_ribosome-assoc"/>
</dbReference>
<comment type="subunit">
    <text evidence="3">Associates exclusively with 100S ribosomes, which are dimers of 70S ribosomes.</text>
</comment>
<evidence type="ECO:0000256" key="3">
    <source>
        <dbReference type="ARBA" id="ARBA00038695"/>
    </source>
</evidence>
<evidence type="ECO:0000313" key="7">
    <source>
        <dbReference type="Proteomes" id="UP000250086"/>
    </source>
</evidence>
<dbReference type="InterPro" id="IPR003489">
    <property type="entry name" value="RHF/RaiA"/>
</dbReference>
<proteinExistence type="inferred from homology"/>
<protein>
    <recommendedName>
        <fullName evidence="4">Ribosome hibernation promoting factor</fullName>
    </recommendedName>
    <alternativeName>
        <fullName evidence="5">Hibernation factor HPF</fullName>
    </alternativeName>
</protein>
<evidence type="ECO:0000256" key="4">
    <source>
        <dbReference type="ARBA" id="ARBA00041148"/>
    </source>
</evidence>
<dbReference type="EMBL" id="UAPV01000001">
    <property type="protein sequence ID" value="SPT69113.1"/>
    <property type="molecule type" value="Genomic_DNA"/>
</dbReference>
<dbReference type="GO" id="GO:0045900">
    <property type="term" value="P:negative regulation of translational elongation"/>
    <property type="evidence" value="ECO:0007669"/>
    <property type="project" value="TreeGrafter"/>
</dbReference>
<dbReference type="SUPFAM" id="SSF69754">
    <property type="entry name" value="Ribosome binding protein Y (YfiA homologue)"/>
    <property type="match status" value="1"/>
</dbReference>
<evidence type="ECO:0000256" key="5">
    <source>
        <dbReference type="ARBA" id="ARBA00041319"/>
    </source>
</evidence>
<dbReference type="GO" id="GO:0022627">
    <property type="term" value="C:cytosolic small ribosomal subunit"/>
    <property type="evidence" value="ECO:0007669"/>
    <property type="project" value="TreeGrafter"/>
</dbReference>
<dbReference type="AlphaFoldDB" id="A0A2X0VH07"/>
<dbReference type="Proteomes" id="UP000250086">
    <property type="component" value="Unassembled WGS sequence"/>
</dbReference>
<evidence type="ECO:0000256" key="2">
    <source>
        <dbReference type="ARBA" id="ARBA00038434"/>
    </source>
</evidence>
<dbReference type="Pfam" id="PF02482">
    <property type="entry name" value="Ribosomal_S30AE"/>
    <property type="match status" value="1"/>
</dbReference>
<evidence type="ECO:0000313" key="6">
    <source>
        <dbReference type="EMBL" id="SPT69113.1"/>
    </source>
</evidence>
<dbReference type="FunFam" id="3.30.160.100:FF:000001">
    <property type="entry name" value="Ribosome hibernation promoting factor"/>
    <property type="match status" value="1"/>
</dbReference>
<dbReference type="RefSeq" id="WP_113743300.1">
    <property type="nucleotide sequence ID" value="NZ_UAPU01000007.1"/>
</dbReference>
<keyword evidence="7" id="KW-1185">Reference proteome</keyword>
<organism evidence="6 7">
    <name type="scientific">Anaerobiospirillum thomasii</name>
    <dbReference type="NCBI Taxonomy" id="179995"/>
    <lineage>
        <taxon>Bacteria</taxon>
        <taxon>Pseudomonadati</taxon>
        <taxon>Pseudomonadota</taxon>
        <taxon>Gammaproteobacteria</taxon>
        <taxon>Aeromonadales</taxon>
        <taxon>Succinivibrionaceae</taxon>
        <taxon>Anaerobiospirillum</taxon>
    </lineage>
</organism>
<name>A0A2X0VH07_9GAMM</name>
<dbReference type="PANTHER" id="PTHR33231">
    <property type="entry name" value="30S RIBOSOMAL PROTEIN"/>
    <property type="match status" value="1"/>
</dbReference>
<dbReference type="Gene3D" id="3.30.160.100">
    <property type="entry name" value="Ribosome hibernation promotion factor-like"/>
    <property type="match status" value="1"/>
</dbReference>
<sequence length="95" mass="10568">MQITIQGVGTKVTDALNDYVNDKFKKLERKGDFITSISVTLSVDKLEHTAKADIAVTGDKLHAEASSDSMYPAIDALIDKVDRQIVKFKEKLKQE</sequence>
<dbReference type="CDD" id="cd00552">
    <property type="entry name" value="RaiA"/>
    <property type="match status" value="1"/>
</dbReference>
<dbReference type="OrthoDB" id="9795980at2"/>
<dbReference type="NCBIfam" id="TIGR00741">
    <property type="entry name" value="yfiA"/>
    <property type="match status" value="1"/>
</dbReference>
<dbReference type="PANTHER" id="PTHR33231:SF1">
    <property type="entry name" value="30S RIBOSOMAL PROTEIN"/>
    <property type="match status" value="1"/>
</dbReference>
<reference evidence="6 7" key="1">
    <citation type="submission" date="2018-06" db="EMBL/GenBank/DDBJ databases">
        <authorList>
            <consortium name="Pathogen Informatics"/>
            <person name="Doyle S."/>
        </authorList>
    </citation>
    <scope>NUCLEOTIDE SEQUENCE [LARGE SCALE GENOMIC DNA]</scope>
    <source>
        <strain evidence="6 7">NCTC13093</strain>
    </source>
</reference>
<dbReference type="InterPro" id="IPR036567">
    <property type="entry name" value="RHF-like"/>
</dbReference>
<gene>
    <name evidence="6" type="primary">yhbH</name>
    <name evidence="6" type="ORF">NCTC13093_00476</name>
</gene>
<dbReference type="GO" id="GO:0043024">
    <property type="term" value="F:ribosomal small subunit binding"/>
    <property type="evidence" value="ECO:0007669"/>
    <property type="project" value="TreeGrafter"/>
</dbReference>
<comment type="similarity">
    <text evidence="2">Belongs to the HPF/YfiA ribosome-associated protein family. Short HPF subfamily.</text>
</comment>